<comment type="caution">
    <text evidence="2">The sequence shown here is derived from an EMBL/GenBank/DDBJ whole genome shotgun (WGS) entry which is preliminary data.</text>
</comment>
<dbReference type="PANTHER" id="PTHR34825">
    <property type="entry name" value="CONSERVED PROTEIN, WITH A WEAK D-GALACTARATE DEHYDRATASE/ALTRONATE HYDROLASE DOMAIN"/>
    <property type="match status" value="1"/>
</dbReference>
<accession>A0A9D2N2J0</accession>
<dbReference type="EMBL" id="DWWT01000065">
    <property type="protein sequence ID" value="HJC06949.1"/>
    <property type="molecule type" value="Genomic_DNA"/>
</dbReference>
<evidence type="ECO:0000313" key="3">
    <source>
        <dbReference type="Proteomes" id="UP000823910"/>
    </source>
</evidence>
<dbReference type="PANTHER" id="PTHR34825:SF1">
    <property type="entry name" value="AAA-ATPASE-LIKE DOMAIN-CONTAINING PROTEIN"/>
    <property type="match status" value="1"/>
</dbReference>
<proteinExistence type="predicted"/>
<protein>
    <submittedName>
        <fullName evidence="2">AAA family ATPase</fullName>
    </submittedName>
</protein>
<dbReference type="Proteomes" id="UP000823910">
    <property type="component" value="Unassembled WGS sequence"/>
</dbReference>
<gene>
    <name evidence="2" type="ORF">H9704_12500</name>
</gene>
<reference evidence="2" key="1">
    <citation type="journal article" date="2021" name="PeerJ">
        <title>Extensive microbial diversity within the chicken gut microbiome revealed by metagenomics and culture.</title>
        <authorList>
            <person name="Gilroy R."/>
            <person name="Ravi A."/>
            <person name="Getino M."/>
            <person name="Pursley I."/>
            <person name="Horton D.L."/>
            <person name="Alikhan N.F."/>
            <person name="Baker D."/>
            <person name="Gharbi K."/>
            <person name="Hall N."/>
            <person name="Watson M."/>
            <person name="Adriaenssens E.M."/>
            <person name="Foster-Nyarko E."/>
            <person name="Jarju S."/>
            <person name="Secka A."/>
            <person name="Antonio M."/>
            <person name="Oren A."/>
            <person name="Chaudhuri R.R."/>
            <person name="La Ragione R."/>
            <person name="Hildebrand F."/>
            <person name="Pallen M.J."/>
        </authorList>
    </citation>
    <scope>NUCLEOTIDE SEQUENCE</scope>
    <source>
        <strain evidence="2">CHK180-15479</strain>
    </source>
</reference>
<sequence length="342" mass="39354">MLQKRCCRFGIEDFREIRTEGFYYVDKTAMIRALLARWGKVNLFTRPRRFGKTLNMSMLKEFFAIDGDARLFEGLEISKERELCEKYMGRFPVISITLKNVAGLTYQEACAALRRVIGNEVRRFGCLLKSELLDAGDKDMYRALTDIKDGRFTMADEILVDSLRTLSQLLAKHYGKKVILLLDEYDVPLDKAFQGGYYAEMVSLLRNMLGGALKTNPNLYFAVLTGCLRVAKESIFTGLNNMKVFSITDSDCDSYFGFTDGEVRELLSYYGLDDKYEVIKNWYDGYQFGDADVYCPWDVINYVDRLRGKKRWLRKIIGLTPAGTMRFAISSIKWETGCSKAR</sequence>
<evidence type="ECO:0000259" key="1">
    <source>
        <dbReference type="Pfam" id="PF09820"/>
    </source>
</evidence>
<organism evidence="2 3">
    <name type="scientific">Candidatus Enterocloster excrementipullorum</name>
    <dbReference type="NCBI Taxonomy" id="2838559"/>
    <lineage>
        <taxon>Bacteria</taxon>
        <taxon>Bacillati</taxon>
        <taxon>Bacillota</taxon>
        <taxon>Clostridia</taxon>
        <taxon>Lachnospirales</taxon>
        <taxon>Lachnospiraceae</taxon>
        <taxon>Enterocloster</taxon>
    </lineage>
</organism>
<dbReference type="SUPFAM" id="SSF52540">
    <property type="entry name" value="P-loop containing nucleoside triphosphate hydrolases"/>
    <property type="match status" value="1"/>
</dbReference>
<dbReference type="AlphaFoldDB" id="A0A9D2N2J0"/>
<evidence type="ECO:0000313" key="2">
    <source>
        <dbReference type="EMBL" id="HJC06949.1"/>
    </source>
</evidence>
<name>A0A9D2N2J0_9FIRM</name>
<reference evidence="2" key="2">
    <citation type="submission" date="2021-04" db="EMBL/GenBank/DDBJ databases">
        <authorList>
            <person name="Gilroy R."/>
        </authorList>
    </citation>
    <scope>NUCLEOTIDE SEQUENCE</scope>
    <source>
        <strain evidence="2">CHK180-15479</strain>
    </source>
</reference>
<dbReference type="InterPro" id="IPR027417">
    <property type="entry name" value="P-loop_NTPase"/>
</dbReference>
<dbReference type="InterPro" id="IPR018631">
    <property type="entry name" value="AAA-ATPase-like_dom"/>
</dbReference>
<feature type="domain" description="AAA-ATPase-like" evidence="1">
    <location>
        <begin position="9"/>
        <end position="236"/>
    </location>
</feature>
<dbReference type="Pfam" id="PF09820">
    <property type="entry name" value="AAA-ATPase_like"/>
    <property type="match status" value="1"/>
</dbReference>